<evidence type="ECO:0000313" key="4">
    <source>
        <dbReference type="Proteomes" id="UP000799302"/>
    </source>
</evidence>
<evidence type="ECO:0000256" key="2">
    <source>
        <dbReference type="SAM" id="MobiDB-lite"/>
    </source>
</evidence>
<proteinExistence type="predicted"/>
<sequence length="528" mass="59398">MHSVFFNQGSKRRNRASIDSTEFTTPVPPQKRKRLTSQEVALRSLAPTPRVSSVKKYSLDQLLTTEPENASPSRPQRQKASMGQNEWVLPEDLTVKTDFTPNSRFASPSFTANAEDNESVADVQVKVEINALKEEITRLSVEKEQAIQIRNTTALELRALGFGDNEATMSLDDMMNNVRKVFTNLRKTFAEIAPGESIADLSNPSLAAHILDFCYREKQEILHRTAENEALTTDRDYLAHQDRRLLDMVQQLTAENEKLLAANNKKEHDAKLATSRATKTDAKLAKLQENHDTLLSEYEETTKVKEDLSSDLELLKSDVDTKKNRIDSLEGQLEKSNIELLEVQGTWFDKEKELNSGLSTLRKEVADLYETNTALSEEIHLARDENLNQADTIVDLQNTVRELHHTLCSMAADQSSVAERSWEKMKVADTLLEEKNILKAVDVAELDDEEGEQRLVKRIKHLPTPQSSQSLVARSIRNSEDAEAHHVSGMSSQAASEMGDDTAAADGQHVVQRVVRKSKRTVVVRKNM</sequence>
<name>A0A6A6UKS7_9PEZI</name>
<feature type="region of interest" description="Disordered" evidence="2">
    <location>
        <begin position="63"/>
        <end position="86"/>
    </location>
</feature>
<keyword evidence="1" id="KW-0175">Coiled coil</keyword>
<feature type="coiled-coil region" evidence="1">
    <location>
        <begin position="249"/>
        <end position="378"/>
    </location>
</feature>
<feature type="compositionally biased region" description="Basic and acidic residues" evidence="2">
    <location>
        <begin position="477"/>
        <end position="486"/>
    </location>
</feature>
<dbReference type="AlphaFoldDB" id="A0A6A6UKS7"/>
<organism evidence="3 4">
    <name type="scientific">Microthyrium microscopicum</name>
    <dbReference type="NCBI Taxonomy" id="703497"/>
    <lineage>
        <taxon>Eukaryota</taxon>
        <taxon>Fungi</taxon>
        <taxon>Dikarya</taxon>
        <taxon>Ascomycota</taxon>
        <taxon>Pezizomycotina</taxon>
        <taxon>Dothideomycetes</taxon>
        <taxon>Dothideomycetes incertae sedis</taxon>
        <taxon>Microthyriales</taxon>
        <taxon>Microthyriaceae</taxon>
        <taxon>Microthyrium</taxon>
    </lineage>
</organism>
<protein>
    <submittedName>
        <fullName evidence="3">Uncharacterized protein</fullName>
    </submittedName>
</protein>
<keyword evidence="4" id="KW-1185">Reference proteome</keyword>
<feature type="region of interest" description="Disordered" evidence="2">
    <location>
        <begin position="1"/>
        <end position="38"/>
    </location>
</feature>
<reference evidence="3" key="1">
    <citation type="journal article" date="2020" name="Stud. Mycol.">
        <title>101 Dothideomycetes genomes: a test case for predicting lifestyles and emergence of pathogens.</title>
        <authorList>
            <person name="Haridas S."/>
            <person name="Albert R."/>
            <person name="Binder M."/>
            <person name="Bloem J."/>
            <person name="Labutti K."/>
            <person name="Salamov A."/>
            <person name="Andreopoulos B."/>
            <person name="Baker S."/>
            <person name="Barry K."/>
            <person name="Bills G."/>
            <person name="Bluhm B."/>
            <person name="Cannon C."/>
            <person name="Castanera R."/>
            <person name="Culley D."/>
            <person name="Daum C."/>
            <person name="Ezra D."/>
            <person name="Gonzalez J."/>
            <person name="Henrissat B."/>
            <person name="Kuo A."/>
            <person name="Liang C."/>
            <person name="Lipzen A."/>
            <person name="Lutzoni F."/>
            <person name="Magnuson J."/>
            <person name="Mondo S."/>
            <person name="Nolan M."/>
            <person name="Ohm R."/>
            <person name="Pangilinan J."/>
            <person name="Park H.-J."/>
            <person name="Ramirez L."/>
            <person name="Alfaro M."/>
            <person name="Sun H."/>
            <person name="Tritt A."/>
            <person name="Yoshinaga Y."/>
            <person name="Zwiers L.-H."/>
            <person name="Turgeon B."/>
            <person name="Goodwin S."/>
            <person name="Spatafora J."/>
            <person name="Crous P."/>
            <person name="Grigoriev I."/>
        </authorList>
    </citation>
    <scope>NUCLEOTIDE SEQUENCE</scope>
    <source>
        <strain evidence="3">CBS 115976</strain>
    </source>
</reference>
<evidence type="ECO:0000313" key="3">
    <source>
        <dbReference type="EMBL" id="KAF2672131.1"/>
    </source>
</evidence>
<gene>
    <name evidence="3" type="ORF">BT63DRAFT_437996</name>
</gene>
<accession>A0A6A6UKS7</accession>
<feature type="region of interest" description="Disordered" evidence="2">
    <location>
        <begin position="466"/>
        <end position="506"/>
    </location>
</feature>
<dbReference type="Proteomes" id="UP000799302">
    <property type="component" value="Unassembled WGS sequence"/>
</dbReference>
<dbReference type="EMBL" id="MU004232">
    <property type="protein sequence ID" value="KAF2672131.1"/>
    <property type="molecule type" value="Genomic_DNA"/>
</dbReference>
<evidence type="ECO:0000256" key="1">
    <source>
        <dbReference type="SAM" id="Coils"/>
    </source>
</evidence>
<feature type="compositionally biased region" description="Polar residues" evidence="2">
    <location>
        <begin position="63"/>
        <end position="84"/>
    </location>
</feature>